<evidence type="ECO:0000256" key="2">
    <source>
        <dbReference type="SAM" id="MobiDB-lite"/>
    </source>
</evidence>
<evidence type="ECO:0000313" key="4">
    <source>
        <dbReference type="Proteomes" id="UP001430953"/>
    </source>
</evidence>
<keyword evidence="4" id="KW-1185">Reference proteome</keyword>
<dbReference type="EMBL" id="JADYXP020000007">
    <property type="protein sequence ID" value="KAL0120423.1"/>
    <property type="molecule type" value="Genomic_DNA"/>
</dbReference>
<protein>
    <recommendedName>
        <fullName evidence="5">DUF4806 domain-containing protein</fullName>
    </recommendedName>
</protein>
<sequence>MLPMAEDTDGLDTDKESEEKENSQFFKIKGKALPRPPNSNYKKSSGIRSTNSVRNVWQRLRNNATKNKWKRICTNDEKQSSDVEENFVDSNIEVPKKCGVEDINAELEKARKRIQDRMKKTRNEKETEETHVQNNPVEIINKENGRQSENYTNVQLLRSPDRSLESLPFIDEVNNLTPVSTCQPRQSPISAFALTPTTRFNSSQSNKSLVTSISNAGRYHVLKTLSAFSPASESNLEQDIFSSSTSKCIMLVILKTVLSKQEELLRNFNNLDHKLDLIIDHVRTGEDVKKPEGWPTLPLPDMNAFYEWELFLQNGDNYDFAVSHFSIVAGRGHHEGEMATAICKKIFSSKVASQLNWAGAEFKKGIKTLKCDACGKQYKENFSKSKVTGSVSTWLRSHSKRSIQEK</sequence>
<comment type="caution">
    <text evidence="3">The sequence shown here is derived from an EMBL/GenBank/DDBJ whole genome shotgun (WGS) entry which is preliminary data.</text>
</comment>
<evidence type="ECO:0000313" key="3">
    <source>
        <dbReference type="EMBL" id="KAL0120423.1"/>
    </source>
</evidence>
<feature type="compositionally biased region" description="Polar residues" evidence="2">
    <location>
        <begin position="38"/>
        <end position="53"/>
    </location>
</feature>
<feature type="region of interest" description="Disordered" evidence="2">
    <location>
        <begin position="1"/>
        <end position="53"/>
    </location>
</feature>
<feature type="compositionally biased region" description="Acidic residues" evidence="2">
    <location>
        <begin position="1"/>
        <end position="11"/>
    </location>
</feature>
<keyword evidence="1" id="KW-0175">Coiled coil</keyword>
<proteinExistence type="predicted"/>
<evidence type="ECO:0000256" key="1">
    <source>
        <dbReference type="SAM" id="Coils"/>
    </source>
</evidence>
<evidence type="ECO:0008006" key="5">
    <source>
        <dbReference type="Google" id="ProtNLM"/>
    </source>
</evidence>
<feature type="compositionally biased region" description="Basic and acidic residues" evidence="2">
    <location>
        <begin position="12"/>
        <end position="22"/>
    </location>
</feature>
<dbReference type="Proteomes" id="UP001430953">
    <property type="component" value="Unassembled WGS sequence"/>
</dbReference>
<organism evidence="3 4">
    <name type="scientific">Cardiocondyla obscurior</name>
    <dbReference type="NCBI Taxonomy" id="286306"/>
    <lineage>
        <taxon>Eukaryota</taxon>
        <taxon>Metazoa</taxon>
        <taxon>Ecdysozoa</taxon>
        <taxon>Arthropoda</taxon>
        <taxon>Hexapoda</taxon>
        <taxon>Insecta</taxon>
        <taxon>Pterygota</taxon>
        <taxon>Neoptera</taxon>
        <taxon>Endopterygota</taxon>
        <taxon>Hymenoptera</taxon>
        <taxon>Apocrita</taxon>
        <taxon>Aculeata</taxon>
        <taxon>Formicoidea</taxon>
        <taxon>Formicidae</taxon>
        <taxon>Myrmicinae</taxon>
        <taxon>Cardiocondyla</taxon>
    </lineage>
</organism>
<name>A0AAW2FYB4_9HYME</name>
<feature type="coiled-coil region" evidence="1">
    <location>
        <begin position="100"/>
        <end position="131"/>
    </location>
</feature>
<gene>
    <name evidence="3" type="ORF">PUN28_008250</name>
</gene>
<accession>A0AAW2FYB4</accession>
<dbReference type="AlphaFoldDB" id="A0AAW2FYB4"/>
<reference evidence="3 4" key="1">
    <citation type="submission" date="2023-03" db="EMBL/GenBank/DDBJ databases">
        <title>High recombination rates correlate with genetic variation in Cardiocondyla obscurior ants.</title>
        <authorList>
            <person name="Errbii M."/>
        </authorList>
    </citation>
    <scope>NUCLEOTIDE SEQUENCE [LARGE SCALE GENOMIC DNA]</scope>
    <source>
        <strain evidence="3">Alpha-2009</strain>
        <tissue evidence="3">Whole body</tissue>
    </source>
</reference>